<keyword evidence="3" id="KW-1185">Reference proteome</keyword>
<feature type="region of interest" description="Disordered" evidence="1">
    <location>
        <begin position="1"/>
        <end position="77"/>
    </location>
</feature>
<evidence type="ECO:0000313" key="2">
    <source>
        <dbReference type="EMBL" id="PUZ36691.1"/>
    </source>
</evidence>
<reference evidence="2 3" key="1">
    <citation type="submission" date="2018-04" db="EMBL/GenBank/DDBJ databases">
        <title>WGS assembly of Panicum hallii var. hallii HAL2.</title>
        <authorList>
            <person name="Lovell J."/>
            <person name="Jenkins J."/>
            <person name="Lowry D."/>
            <person name="Mamidi S."/>
            <person name="Sreedasyam A."/>
            <person name="Weng X."/>
            <person name="Barry K."/>
            <person name="Bonette J."/>
            <person name="Campitelli B."/>
            <person name="Daum C."/>
            <person name="Gordon S."/>
            <person name="Gould B."/>
            <person name="Lipzen A."/>
            <person name="MacQueen A."/>
            <person name="Palacio-Mejia J."/>
            <person name="Plott C."/>
            <person name="Shakirov E."/>
            <person name="Shu S."/>
            <person name="Yoshinaga Y."/>
            <person name="Zane M."/>
            <person name="Rokhsar D."/>
            <person name="Grimwood J."/>
            <person name="Schmutz J."/>
            <person name="Juenger T."/>
        </authorList>
    </citation>
    <scope>NUCLEOTIDE SEQUENCE [LARGE SCALE GENOMIC DNA]</scope>
    <source>
        <strain evidence="3">cv. HAL2</strain>
    </source>
</reference>
<dbReference type="EMBL" id="CM009757">
    <property type="protein sequence ID" value="PUZ36691.1"/>
    <property type="molecule type" value="Genomic_DNA"/>
</dbReference>
<sequence>MGGLRSGRGRKEQNGRDGETNSKEFPPRPSPLRVRVPFSDGRARLRFGQRRERDATARRIHPDLPRRDNREKESYSRPRAPFTGRVLFLSPFGFSLILRRRPLRRQRIQIE</sequence>
<dbReference type="AlphaFoldDB" id="A0A2T7C019"/>
<dbReference type="Gramene" id="PUZ36691">
    <property type="protein sequence ID" value="PUZ36691"/>
    <property type="gene ID" value="GQ55_9G058600"/>
</dbReference>
<accession>A0A2T7C019</accession>
<evidence type="ECO:0000313" key="3">
    <source>
        <dbReference type="Proteomes" id="UP000244336"/>
    </source>
</evidence>
<organism evidence="2 3">
    <name type="scientific">Panicum hallii var. hallii</name>
    <dbReference type="NCBI Taxonomy" id="1504633"/>
    <lineage>
        <taxon>Eukaryota</taxon>
        <taxon>Viridiplantae</taxon>
        <taxon>Streptophyta</taxon>
        <taxon>Embryophyta</taxon>
        <taxon>Tracheophyta</taxon>
        <taxon>Spermatophyta</taxon>
        <taxon>Magnoliopsida</taxon>
        <taxon>Liliopsida</taxon>
        <taxon>Poales</taxon>
        <taxon>Poaceae</taxon>
        <taxon>PACMAD clade</taxon>
        <taxon>Panicoideae</taxon>
        <taxon>Panicodae</taxon>
        <taxon>Paniceae</taxon>
        <taxon>Panicinae</taxon>
        <taxon>Panicum</taxon>
        <taxon>Panicum sect. Panicum</taxon>
    </lineage>
</organism>
<evidence type="ECO:0000256" key="1">
    <source>
        <dbReference type="SAM" id="MobiDB-lite"/>
    </source>
</evidence>
<name>A0A2T7C019_9POAL</name>
<feature type="compositionally biased region" description="Basic and acidic residues" evidence="1">
    <location>
        <begin position="9"/>
        <end position="26"/>
    </location>
</feature>
<feature type="compositionally biased region" description="Basic and acidic residues" evidence="1">
    <location>
        <begin position="49"/>
        <end position="76"/>
    </location>
</feature>
<gene>
    <name evidence="2" type="ORF">GQ55_9G058600</name>
</gene>
<protein>
    <submittedName>
        <fullName evidence="2">Uncharacterized protein</fullName>
    </submittedName>
</protein>
<proteinExistence type="predicted"/>
<dbReference type="Proteomes" id="UP000244336">
    <property type="component" value="Chromosome 9"/>
</dbReference>